<dbReference type="InterPro" id="IPR044974">
    <property type="entry name" value="Disease_R_plants"/>
</dbReference>
<reference evidence="9" key="1">
    <citation type="submission" date="2021-01" db="EMBL/GenBank/DDBJ databases">
        <authorList>
            <consortium name="Genoscope - CEA"/>
            <person name="William W."/>
        </authorList>
    </citation>
    <scope>NUCLEOTIDE SEQUENCE</scope>
</reference>
<dbReference type="Gene3D" id="3.40.50.10140">
    <property type="entry name" value="Toll/interleukin-1 receptor homology (TIR) domain"/>
    <property type="match status" value="1"/>
</dbReference>
<dbReference type="PANTHER" id="PTHR11017:SF366">
    <property type="entry name" value="ADP-RIBOSYL CYCLASE_CYCLIC ADP-RIBOSE HYDROLASE"/>
    <property type="match status" value="1"/>
</dbReference>
<dbReference type="SUPFAM" id="SSF46785">
    <property type="entry name" value="Winged helix' DNA-binding domain"/>
    <property type="match status" value="1"/>
</dbReference>
<dbReference type="Pfam" id="PF00931">
    <property type="entry name" value="NB-ARC"/>
    <property type="match status" value="1"/>
</dbReference>
<evidence type="ECO:0000256" key="4">
    <source>
        <dbReference type="ARBA" id="ARBA00022801"/>
    </source>
</evidence>
<keyword evidence="2" id="KW-0433">Leucine-rich repeat</keyword>
<dbReference type="FunFam" id="3.40.50.300:FF:001002">
    <property type="entry name" value="Disease resistance protein (TIR-NBS-LRR class)"/>
    <property type="match status" value="1"/>
</dbReference>
<dbReference type="PANTHER" id="PTHR11017">
    <property type="entry name" value="LEUCINE-RICH REPEAT-CONTAINING PROTEIN"/>
    <property type="match status" value="1"/>
</dbReference>
<dbReference type="Gene3D" id="3.40.50.300">
    <property type="entry name" value="P-loop containing nucleotide triphosphate hydrolases"/>
    <property type="match status" value="1"/>
</dbReference>
<dbReference type="InterPro" id="IPR002182">
    <property type="entry name" value="NB-ARC"/>
</dbReference>
<gene>
    <name evidence="9" type="ORF">DARMORV10_C07P51520.1</name>
</gene>
<sequence length="1331" mass="150352">MDLSIFLNMVAAAIGFFFILRKIRSHQENKEFDLSSLSTSSPPSSLTILSVPRSVYWSSLSPSSPPSSLSISSAPRPSSSQVWIHDVFLSFRGEDVRNNFLSHIQKEFKRKGITYFNDNGIKRGESIAPELIRGIRGSKIVIVLLSRNYGSSKWCLEELVEIMKCREELKQTVMAIFCKVDPSDVKKLTGDFGKVFRKTCEGQAKEDIWRWKQALEKVATIAGYHPSNCDFEGFAGMEAHMKKMEPFLLLGSNEVRIIGIWGPSGIGKSTIARVLFSQHSHEFQLSVFMENIKRRCPRPCSDEYSAKLKLQEEFLSKIINQEDVKIHHLGVAPDRLKDKRVLVVLDDVDHLMQLDAMAKDHSWFGPGSRIIVTTQDKKILTAHGINHIYKVEYPGFSDAFEIFCMYAFGQKSPYDGFEKLAWEVKEFAGNLPLGLKVMGSYFKGMLKHEWEEELPRLSARLDGEIESSLKLRYDALSVDTQDLFLHLACFFNNERIEKVEEYLARNIVGVKGQLRVLAEKSFISIVGGYIKIHDLLARLGREIVRKQSIHEPGQRQFLADVGDICQVLQNDTLGSRSVIGIDLKLLELETELKISERAFERMSNVQFLRLLLSDSDSDSGSDYGRPKQTCHHSIDLMTCLPPNLKLLHWDFFPMTCLPSNFISEFLVEIALRKSNYLEKLWEGNKTIRNLKWMYLSDSKNLKELPDLSTATSLQELNLHGCSNLAELPFSIGNVISLRRLNLSHCSSLVRIPSFIWNLINLGRLDISHCSSLVRLPSSSGNAIIKLKVLDLSGCTSLMELPSSMENATDLEELNLTGCLRLAKLPSSIGNLKKLYLKDCSSLVELPSSVRNSINLKDFTFNGCSNLVELPFYLGNATDLKKIDLSGCSSLQELPSSIGNMTNLMHLYLDECSSLLELPSSIGNMTSLLYLYLNECSSLVELPSSIGNINNLMKLHLNGCSSLVELPSSIGNMNNLGNLYLNGCSSLVELPSSIGNINHLRKLSLNGCSSLVELPSSIGHMNHLRKLYLERCSKLRALPININMKSLGKLFLTDCSSLKCVPEISTNISVLKLTGTSIEELPRSIMSWPRLRELHLSDTRIQEIAPWVKERSSLRELVIKGCTKLVSLPQLPDSLKFLVADNCGSLERLDCSFYKTKFHGLSFVNCFGLNQEAREIIINTWTRDFAIFPGETVPTYFNYRATRSSLSMTWNGLDTQYFPTSLRFKACLLLVYKGDVDADDWCWPDISYCIKDKLNSVKSGYAAYADLWHRSSPTSKEHLLVFKIEEKVGSPELAFEFRSHDKNWEIEECGLRPLESWKQLLWNPWLPHVHGS</sequence>
<dbReference type="Pfam" id="PF01582">
    <property type="entry name" value="TIR"/>
    <property type="match status" value="1"/>
</dbReference>
<dbReference type="InterPro" id="IPR055414">
    <property type="entry name" value="LRR_R13L4/SHOC2-like"/>
</dbReference>
<comment type="catalytic activity">
    <reaction evidence="7">
        <text>NAD(+) + H2O = ADP-D-ribose + nicotinamide + H(+)</text>
        <dbReference type="Rhea" id="RHEA:16301"/>
        <dbReference type="ChEBI" id="CHEBI:15377"/>
        <dbReference type="ChEBI" id="CHEBI:15378"/>
        <dbReference type="ChEBI" id="CHEBI:17154"/>
        <dbReference type="ChEBI" id="CHEBI:57540"/>
        <dbReference type="ChEBI" id="CHEBI:57967"/>
        <dbReference type="EC" id="3.2.2.6"/>
    </reaction>
    <physiologicalReaction direction="left-to-right" evidence="7">
        <dbReference type="Rhea" id="RHEA:16302"/>
    </physiologicalReaction>
</comment>
<dbReference type="Pfam" id="PF23282">
    <property type="entry name" value="WHD_ROQ1"/>
    <property type="match status" value="1"/>
</dbReference>
<dbReference type="Gene3D" id="3.80.10.10">
    <property type="entry name" value="Ribonuclease Inhibitor"/>
    <property type="match status" value="4"/>
</dbReference>
<dbReference type="SUPFAM" id="SSF52200">
    <property type="entry name" value="Toll/Interleukin receptor TIR domain"/>
    <property type="match status" value="1"/>
</dbReference>
<organism evidence="9">
    <name type="scientific">Brassica napus</name>
    <name type="common">Rape</name>
    <dbReference type="NCBI Taxonomy" id="3708"/>
    <lineage>
        <taxon>Eukaryota</taxon>
        <taxon>Viridiplantae</taxon>
        <taxon>Streptophyta</taxon>
        <taxon>Embryophyta</taxon>
        <taxon>Tracheophyta</taxon>
        <taxon>Spermatophyta</taxon>
        <taxon>Magnoliopsida</taxon>
        <taxon>eudicotyledons</taxon>
        <taxon>Gunneridae</taxon>
        <taxon>Pentapetalae</taxon>
        <taxon>rosids</taxon>
        <taxon>malvids</taxon>
        <taxon>Brassicales</taxon>
        <taxon>Brassicaceae</taxon>
        <taxon>Brassiceae</taxon>
        <taxon>Brassica</taxon>
    </lineage>
</organism>
<dbReference type="FunFam" id="3.40.50.10140:FF:000007">
    <property type="entry name" value="Disease resistance protein (TIR-NBS-LRR class)"/>
    <property type="match status" value="1"/>
</dbReference>
<keyword evidence="3" id="KW-0677">Repeat</keyword>
<dbReference type="GO" id="GO:0051707">
    <property type="term" value="P:response to other organism"/>
    <property type="evidence" value="ECO:0007669"/>
    <property type="project" value="UniProtKB-ARBA"/>
</dbReference>
<dbReference type="GO" id="GO:0006952">
    <property type="term" value="P:defense response"/>
    <property type="evidence" value="ECO:0007669"/>
    <property type="project" value="UniProtKB-KW"/>
</dbReference>
<protein>
    <recommendedName>
        <fullName evidence="1">ADP-ribosyl cyclase/cyclic ADP-ribose hydrolase</fullName>
        <ecNumber evidence="1">3.2.2.6</ecNumber>
    </recommendedName>
</protein>
<dbReference type="GO" id="GO:0043531">
    <property type="term" value="F:ADP binding"/>
    <property type="evidence" value="ECO:0007669"/>
    <property type="project" value="InterPro"/>
</dbReference>
<dbReference type="PRINTS" id="PR00364">
    <property type="entry name" value="DISEASERSIST"/>
</dbReference>
<keyword evidence="4" id="KW-0378">Hydrolase</keyword>
<dbReference type="InterPro" id="IPR045344">
    <property type="entry name" value="C-JID"/>
</dbReference>
<dbReference type="GO" id="GO:0007165">
    <property type="term" value="P:signal transduction"/>
    <property type="evidence" value="ECO:0007669"/>
    <property type="project" value="InterPro"/>
</dbReference>
<accession>A0A816N4J2</accession>
<dbReference type="InterPro" id="IPR036390">
    <property type="entry name" value="WH_DNA-bd_sf"/>
</dbReference>
<evidence type="ECO:0000256" key="7">
    <source>
        <dbReference type="ARBA" id="ARBA00047304"/>
    </source>
</evidence>
<dbReference type="Proteomes" id="UP001295469">
    <property type="component" value="Chromosome C07"/>
</dbReference>
<proteinExistence type="predicted"/>
<dbReference type="InterPro" id="IPR042197">
    <property type="entry name" value="Apaf_helical"/>
</dbReference>
<keyword evidence="6" id="KW-0520">NAD</keyword>
<dbReference type="InterPro" id="IPR000157">
    <property type="entry name" value="TIR_dom"/>
</dbReference>
<dbReference type="InterPro" id="IPR032675">
    <property type="entry name" value="LRR_dom_sf"/>
</dbReference>
<dbReference type="SUPFAM" id="SSF52540">
    <property type="entry name" value="P-loop containing nucleoside triphosphate hydrolases"/>
    <property type="match status" value="1"/>
</dbReference>
<name>A0A816N4J2_BRANA</name>
<dbReference type="PROSITE" id="PS50104">
    <property type="entry name" value="TIR"/>
    <property type="match status" value="1"/>
</dbReference>
<dbReference type="EMBL" id="HG994371">
    <property type="protein sequence ID" value="CAF2026425.1"/>
    <property type="molecule type" value="Genomic_DNA"/>
</dbReference>
<dbReference type="InterPro" id="IPR035897">
    <property type="entry name" value="Toll_tir_struct_dom_sf"/>
</dbReference>
<dbReference type="Gene3D" id="1.10.8.430">
    <property type="entry name" value="Helical domain of apoptotic protease-activating factors"/>
    <property type="match status" value="1"/>
</dbReference>
<dbReference type="SMART" id="SM00255">
    <property type="entry name" value="TIR"/>
    <property type="match status" value="1"/>
</dbReference>
<feature type="domain" description="TIR" evidence="8">
    <location>
        <begin position="83"/>
        <end position="241"/>
    </location>
</feature>
<dbReference type="InterPro" id="IPR027417">
    <property type="entry name" value="P-loop_NTPase"/>
</dbReference>
<dbReference type="Pfam" id="PF23598">
    <property type="entry name" value="LRR_14"/>
    <property type="match status" value="1"/>
</dbReference>
<evidence type="ECO:0000256" key="3">
    <source>
        <dbReference type="ARBA" id="ARBA00022737"/>
    </source>
</evidence>
<evidence type="ECO:0000256" key="6">
    <source>
        <dbReference type="ARBA" id="ARBA00023027"/>
    </source>
</evidence>
<evidence type="ECO:0000256" key="2">
    <source>
        <dbReference type="ARBA" id="ARBA00022614"/>
    </source>
</evidence>
<evidence type="ECO:0000256" key="5">
    <source>
        <dbReference type="ARBA" id="ARBA00022821"/>
    </source>
</evidence>
<dbReference type="Pfam" id="PF20160">
    <property type="entry name" value="C-JID"/>
    <property type="match status" value="1"/>
</dbReference>
<evidence type="ECO:0000313" key="9">
    <source>
        <dbReference type="EMBL" id="CAF2026425.1"/>
    </source>
</evidence>
<dbReference type="InterPro" id="IPR001611">
    <property type="entry name" value="Leu-rich_rpt"/>
</dbReference>
<dbReference type="GO" id="GO:0061809">
    <property type="term" value="F:NAD+ nucleosidase activity, cyclic ADP-ribose generating"/>
    <property type="evidence" value="ECO:0007669"/>
    <property type="project" value="UniProtKB-EC"/>
</dbReference>
<dbReference type="SUPFAM" id="SSF52058">
    <property type="entry name" value="L domain-like"/>
    <property type="match status" value="2"/>
</dbReference>
<dbReference type="Pfam" id="PF00560">
    <property type="entry name" value="LRR_1"/>
    <property type="match status" value="2"/>
</dbReference>
<keyword evidence="5" id="KW-0611">Plant defense</keyword>
<evidence type="ECO:0000259" key="8">
    <source>
        <dbReference type="PROSITE" id="PS50104"/>
    </source>
</evidence>
<evidence type="ECO:0000256" key="1">
    <source>
        <dbReference type="ARBA" id="ARBA00011982"/>
    </source>
</evidence>
<dbReference type="FunFam" id="1.10.8.430:FF:000002">
    <property type="entry name" value="Disease resistance protein (TIR-NBS-LRR class)"/>
    <property type="match status" value="1"/>
</dbReference>
<dbReference type="InterPro" id="IPR058192">
    <property type="entry name" value="WHD_ROQ1-like"/>
</dbReference>
<dbReference type="EC" id="3.2.2.6" evidence="1"/>